<evidence type="ECO:0000256" key="13">
    <source>
        <dbReference type="PIRSR" id="PIRSR006621-1"/>
    </source>
</evidence>
<keyword evidence="9 12" id="KW-0560">Oxidoreductase</keyword>
<accession>A0A6I3SI07</accession>
<evidence type="ECO:0000256" key="5">
    <source>
        <dbReference type="ARBA" id="ARBA00022643"/>
    </source>
</evidence>
<proteinExistence type="inferred from homology"/>
<dbReference type="InterPro" id="IPR018517">
    <property type="entry name" value="tRNA_hU_synthase_CS"/>
</dbReference>
<dbReference type="Gene3D" id="3.20.20.70">
    <property type="entry name" value="Aldolase class I"/>
    <property type="match status" value="1"/>
</dbReference>
<feature type="binding site" evidence="14">
    <location>
        <position position="197"/>
    </location>
    <ligand>
        <name>FMN</name>
        <dbReference type="ChEBI" id="CHEBI:58210"/>
    </ligand>
</feature>
<evidence type="ECO:0000256" key="1">
    <source>
        <dbReference type="ARBA" id="ARBA00001917"/>
    </source>
</evidence>
<evidence type="ECO:0000256" key="12">
    <source>
        <dbReference type="PIRNR" id="PIRNR006621"/>
    </source>
</evidence>
<keyword evidence="14" id="KW-0547">Nucleotide-binding</keyword>
<keyword evidence="17" id="KW-1185">Reference proteome</keyword>
<dbReference type="Gene3D" id="1.10.1200.80">
    <property type="entry name" value="Putative flavin oxidoreducatase, domain 2"/>
    <property type="match status" value="1"/>
</dbReference>
<organism evidence="16 17">
    <name type="scientific">Heliobacterium mobile</name>
    <name type="common">Heliobacillus mobilis</name>
    <dbReference type="NCBI Taxonomy" id="28064"/>
    <lineage>
        <taxon>Bacteria</taxon>
        <taxon>Bacillati</taxon>
        <taxon>Bacillota</taxon>
        <taxon>Clostridia</taxon>
        <taxon>Eubacteriales</taxon>
        <taxon>Heliobacteriaceae</taxon>
        <taxon>Heliobacterium</taxon>
    </lineage>
</organism>
<reference evidence="16 17" key="1">
    <citation type="submission" date="2019-11" db="EMBL/GenBank/DDBJ databases">
        <title>Whole-genome sequence of a the green, strictly anaerobic photosynthetic bacterium Heliobacillus mobilis DSM 6151.</title>
        <authorList>
            <person name="Kyndt J.A."/>
            <person name="Meyer T.E."/>
        </authorList>
    </citation>
    <scope>NUCLEOTIDE SEQUENCE [LARGE SCALE GENOMIC DNA]</scope>
    <source>
        <strain evidence="16 17">DSM 6151</strain>
    </source>
</reference>
<keyword evidence="4 12" id="KW-0285">Flavoprotein</keyword>
<protein>
    <recommendedName>
        <fullName evidence="12">tRNA-dihydrouridine synthase</fullName>
        <ecNumber evidence="12">1.3.1.-</ecNumber>
    </recommendedName>
</protein>
<dbReference type="EMBL" id="WNKU01000004">
    <property type="protein sequence ID" value="MTV48519.1"/>
    <property type="molecule type" value="Genomic_DNA"/>
</dbReference>
<dbReference type="Pfam" id="PF01207">
    <property type="entry name" value="Dus"/>
    <property type="match status" value="1"/>
</dbReference>
<dbReference type="SUPFAM" id="SSF51395">
    <property type="entry name" value="FMN-linked oxidoreductases"/>
    <property type="match status" value="1"/>
</dbReference>
<evidence type="ECO:0000256" key="6">
    <source>
        <dbReference type="ARBA" id="ARBA00022694"/>
    </source>
</evidence>
<evidence type="ECO:0000256" key="4">
    <source>
        <dbReference type="ARBA" id="ARBA00022630"/>
    </source>
</evidence>
<dbReference type="InterPro" id="IPR024036">
    <property type="entry name" value="tRNA-dHydroUridine_Synthase_C"/>
</dbReference>
<feature type="binding site" evidence="14">
    <location>
        <position position="98"/>
    </location>
    <ligand>
        <name>FMN</name>
        <dbReference type="ChEBI" id="CHEBI:58210"/>
    </ligand>
</feature>
<evidence type="ECO:0000259" key="15">
    <source>
        <dbReference type="Pfam" id="PF01207"/>
    </source>
</evidence>
<evidence type="ECO:0000256" key="10">
    <source>
        <dbReference type="ARBA" id="ARBA00048205"/>
    </source>
</evidence>
<comment type="similarity">
    <text evidence="12">Belongs to the dus family.</text>
</comment>
<feature type="domain" description="DUS-like FMN-binding" evidence="15">
    <location>
        <begin position="42"/>
        <end position="346"/>
    </location>
</feature>
<dbReference type="GO" id="GO:0017150">
    <property type="term" value="F:tRNA dihydrouridine synthase activity"/>
    <property type="evidence" value="ECO:0007669"/>
    <property type="project" value="InterPro"/>
</dbReference>
<evidence type="ECO:0000256" key="8">
    <source>
        <dbReference type="ARBA" id="ARBA00022884"/>
    </source>
</evidence>
<name>A0A6I3SI07_HELMO</name>
<dbReference type="Proteomes" id="UP000430670">
    <property type="component" value="Unassembled WGS sequence"/>
</dbReference>
<comment type="catalytic activity">
    <reaction evidence="11">
        <text>a 5,6-dihydrouridine in tRNA + NAD(+) = a uridine in tRNA + NADH + H(+)</text>
        <dbReference type="Rhea" id="RHEA:54452"/>
        <dbReference type="Rhea" id="RHEA-COMP:13339"/>
        <dbReference type="Rhea" id="RHEA-COMP:13887"/>
        <dbReference type="ChEBI" id="CHEBI:15378"/>
        <dbReference type="ChEBI" id="CHEBI:57540"/>
        <dbReference type="ChEBI" id="CHEBI:57945"/>
        <dbReference type="ChEBI" id="CHEBI:65315"/>
        <dbReference type="ChEBI" id="CHEBI:74443"/>
    </reaction>
</comment>
<dbReference type="OrthoDB" id="9764501at2"/>
<evidence type="ECO:0000256" key="2">
    <source>
        <dbReference type="ARBA" id="ARBA00002790"/>
    </source>
</evidence>
<dbReference type="GO" id="GO:0050660">
    <property type="term" value="F:flavin adenine dinucleotide binding"/>
    <property type="evidence" value="ECO:0007669"/>
    <property type="project" value="InterPro"/>
</dbReference>
<dbReference type="PANTHER" id="PTHR45846">
    <property type="entry name" value="TRNA-DIHYDROURIDINE(47) SYNTHASE [NAD(P)(+)]-LIKE"/>
    <property type="match status" value="1"/>
</dbReference>
<comment type="function">
    <text evidence="2 12">Catalyzes the synthesis of 5,6-dihydrouridine (D), a modified base found in the D-loop of most tRNAs, via the reduction of the C5-C6 double bond in target uridines.</text>
</comment>
<gene>
    <name evidence="16" type="primary">dusB</name>
    <name evidence="16" type="ORF">GJ688_05920</name>
</gene>
<comment type="catalytic activity">
    <reaction evidence="10">
        <text>a 5,6-dihydrouridine in tRNA + NADP(+) = a uridine in tRNA + NADPH + H(+)</text>
        <dbReference type="Rhea" id="RHEA:23624"/>
        <dbReference type="Rhea" id="RHEA-COMP:13339"/>
        <dbReference type="Rhea" id="RHEA-COMP:13887"/>
        <dbReference type="ChEBI" id="CHEBI:15378"/>
        <dbReference type="ChEBI" id="CHEBI:57783"/>
        <dbReference type="ChEBI" id="CHEBI:58349"/>
        <dbReference type="ChEBI" id="CHEBI:65315"/>
        <dbReference type="ChEBI" id="CHEBI:74443"/>
    </reaction>
</comment>
<evidence type="ECO:0000256" key="11">
    <source>
        <dbReference type="ARBA" id="ARBA00048802"/>
    </source>
</evidence>
<feature type="active site" description="Proton donor" evidence="13">
    <location>
        <position position="128"/>
    </location>
</feature>
<comment type="cofactor">
    <cofactor evidence="1 12 14">
        <name>FMN</name>
        <dbReference type="ChEBI" id="CHEBI:58210"/>
    </cofactor>
</comment>
<evidence type="ECO:0000256" key="3">
    <source>
        <dbReference type="ARBA" id="ARBA00022555"/>
    </source>
</evidence>
<sequence length="355" mass="39540">MPQQQHREGDHGEERQQLVQRGLKQVKPVRIGPWTISLPFFAAPMAGITDKPFRSVLKDHSCPLVYTEMISDKALTYGNRNTLELLDIAGEPRPIALQIFGSEPDVMAKAAQMVEAEGASIIDINMGCPAPKIVRNQEGSCLLRTPDLAVKIAEAVVNAVKVPVTVKMRSGWSVGQIVAPELARRLESVGVQAITVHGRTREMFYSGKADWSIIRATVENVSIPVIGNGDIWEPEDAMRMLAETGCAGVMIGRGSMGNPWIFSRLVRWVETGELPPPPTAEERIQQALIHLERMVEMKGEDRGVREMRGHLSWYLKGIRGASRLRAEINALERLDEVVRLLQAYLEQQKIIEESR</sequence>
<keyword evidence="8" id="KW-0694">RNA-binding</keyword>
<keyword evidence="6 12" id="KW-0819">tRNA processing</keyword>
<dbReference type="EC" id="1.3.1.-" evidence="12"/>
<dbReference type="CDD" id="cd02801">
    <property type="entry name" value="DUS_like_FMN"/>
    <property type="match status" value="1"/>
</dbReference>
<feature type="binding site" evidence="14">
    <location>
        <begin position="44"/>
        <end position="46"/>
    </location>
    <ligand>
        <name>FMN</name>
        <dbReference type="ChEBI" id="CHEBI:58210"/>
    </ligand>
</feature>
<dbReference type="InterPro" id="IPR013785">
    <property type="entry name" value="Aldolase_TIM"/>
</dbReference>
<feature type="binding site" evidence="14">
    <location>
        <begin position="252"/>
        <end position="253"/>
    </location>
    <ligand>
        <name>FMN</name>
        <dbReference type="ChEBI" id="CHEBI:58210"/>
    </ligand>
</feature>
<dbReference type="PIRSF" id="PIRSF006621">
    <property type="entry name" value="Dus"/>
    <property type="match status" value="1"/>
</dbReference>
<evidence type="ECO:0000313" key="17">
    <source>
        <dbReference type="Proteomes" id="UP000430670"/>
    </source>
</evidence>
<keyword evidence="7" id="KW-0521">NADP</keyword>
<dbReference type="NCBIfam" id="TIGR00737">
    <property type="entry name" value="nifR3_yhdG"/>
    <property type="match status" value="1"/>
</dbReference>
<dbReference type="InterPro" id="IPR004652">
    <property type="entry name" value="DusB-like"/>
</dbReference>
<evidence type="ECO:0000256" key="9">
    <source>
        <dbReference type="ARBA" id="ARBA00023002"/>
    </source>
</evidence>
<keyword evidence="3" id="KW-0820">tRNA-binding</keyword>
<keyword evidence="5 12" id="KW-0288">FMN</keyword>
<dbReference type="InterPro" id="IPR001269">
    <property type="entry name" value="DUS_fam"/>
</dbReference>
<dbReference type="PANTHER" id="PTHR45846:SF1">
    <property type="entry name" value="TRNA-DIHYDROURIDINE(47) SYNTHASE [NAD(P)(+)]-LIKE"/>
    <property type="match status" value="1"/>
</dbReference>
<feature type="binding site" evidence="14">
    <location>
        <position position="167"/>
    </location>
    <ligand>
        <name>FMN</name>
        <dbReference type="ChEBI" id="CHEBI:58210"/>
    </ligand>
</feature>
<dbReference type="PROSITE" id="PS01136">
    <property type="entry name" value="UPF0034"/>
    <property type="match status" value="1"/>
</dbReference>
<comment type="caution">
    <text evidence="16">The sequence shown here is derived from an EMBL/GenBank/DDBJ whole genome shotgun (WGS) entry which is preliminary data.</text>
</comment>
<evidence type="ECO:0000256" key="14">
    <source>
        <dbReference type="PIRSR" id="PIRSR006621-2"/>
    </source>
</evidence>
<evidence type="ECO:0000313" key="16">
    <source>
        <dbReference type="EMBL" id="MTV48519.1"/>
    </source>
</evidence>
<dbReference type="InterPro" id="IPR035587">
    <property type="entry name" value="DUS-like_FMN-bd"/>
</dbReference>
<evidence type="ECO:0000256" key="7">
    <source>
        <dbReference type="ARBA" id="ARBA00022857"/>
    </source>
</evidence>
<dbReference type="GO" id="GO:0000049">
    <property type="term" value="F:tRNA binding"/>
    <property type="evidence" value="ECO:0007669"/>
    <property type="project" value="UniProtKB-KW"/>
</dbReference>
<dbReference type="AlphaFoldDB" id="A0A6I3SI07"/>